<dbReference type="Pfam" id="PF06906">
    <property type="entry name" value="DUF1272"/>
    <property type="match status" value="1"/>
</dbReference>
<dbReference type="EMBL" id="NIPO01000001">
    <property type="protein sequence ID" value="PJR04096.1"/>
    <property type="molecule type" value="Genomic_DNA"/>
</dbReference>
<protein>
    <submittedName>
        <fullName evidence="1">Uncharacterized protein</fullName>
    </submittedName>
</protein>
<name>A0A2M9R5F8_9FLAO</name>
<evidence type="ECO:0000313" key="2">
    <source>
        <dbReference type="Proteomes" id="UP000231960"/>
    </source>
</evidence>
<comment type="caution">
    <text evidence="1">The sequence shown here is derived from an EMBL/GenBank/DDBJ whole genome shotgun (WGS) entry which is preliminary data.</text>
</comment>
<dbReference type="AlphaFoldDB" id="A0A2M9R5F8"/>
<dbReference type="RefSeq" id="WP_243389346.1">
    <property type="nucleotide sequence ID" value="NZ_NIPO01000001.1"/>
</dbReference>
<reference evidence="1 2" key="1">
    <citation type="submission" date="2017-06" db="EMBL/GenBank/DDBJ databases">
        <title>Description of Avrilella dinanensis gen. nov. sp. nov.</title>
        <authorList>
            <person name="Leyer C."/>
            <person name="Sassi M."/>
            <person name="Minet J."/>
            <person name="Kayal S."/>
            <person name="Cattoir V."/>
        </authorList>
    </citation>
    <scope>NUCLEOTIDE SEQUENCE [LARGE SCALE GENOMIC DNA]</scope>
    <source>
        <strain evidence="1 2">UR159</strain>
    </source>
</reference>
<accession>A0A2M9R5F8</accession>
<proteinExistence type="predicted"/>
<sequence length="26" mass="3046">MICNYECKFCKDYVENILENVCPNCG</sequence>
<evidence type="ECO:0000313" key="1">
    <source>
        <dbReference type="EMBL" id="PJR04096.1"/>
    </source>
</evidence>
<dbReference type="Proteomes" id="UP000231960">
    <property type="component" value="Unassembled WGS sequence"/>
</dbReference>
<organism evidence="1 2">
    <name type="scientific">Avrilella dinanensis</name>
    <dbReference type="NCBI Taxonomy" id="2008672"/>
    <lineage>
        <taxon>Bacteria</taxon>
        <taxon>Pseudomonadati</taxon>
        <taxon>Bacteroidota</taxon>
        <taxon>Flavobacteriia</taxon>
        <taxon>Flavobacteriales</taxon>
        <taxon>Flavobacteriaceae</taxon>
        <taxon>Avrilella</taxon>
    </lineage>
</organism>
<keyword evidence="2" id="KW-1185">Reference proteome</keyword>
<gene>
    <name evidence="1" type="ORF">CDL10_05825</name>
</gene>
<dbReference type="InterPro" id="IPR010696">
    <property type="entry name" value="DUF1272"/>
</dbReference>